<dbReference type="Proteomes" id="UP000297053">
    <property type="component" value="Chromosome"/>
</dbReference>
<dbReference type="EMBL" id="CP039375">
    <property type="protein sequence ID" value="QCD65570.1"/>
    <property type="molecule type" value="Genomic_DNA"/>
</dbReference>
<reference evidence="1 2" key="2">
    <citation type="submission" date="2019-04" db="EMBL/GenBank/DDBJ databases">
        <authorList>
            <person name="Yang S."/>
            <person name="Wei W."/>
        </authorList>
    </citation>
    <scope>NUCLEOTIDE SEQUENCE [LARGE SCALE GENOMIC DNA]</scope>
    <source>
        <strain evidence="2">ZP60</strain>
    </source>
</reference>
<name>A0A4D6KBV0_9EURY</name>
<gene>
    <name evidence="1" type="ORF">E5139_07935</name>
</gene>
<dbReference type="PROSITE" id="PS51257">
    <property type="entry name" value="PROKAR_LIPOPROTEIN"/>
    <property type="match status" value="1"/>
</dbReference>
<proteinExistence type="predicted"/>
<evidence type="ECO:0000313" key="2">
    <source>
        <dbReference type="Proteomes" id="UP000297053"/>
    </source>
</evidence>
<evidence type="ECO:0000313" key="1">
    <source>
        <dbReference type="EMBL" id="QCD65570.1"/>
    </source>
</evidence>
<dbReference type="RefSeq" id="WP_126967117.1">
    <property type="nucleotide sequence ID" value="NZ_CP039375.1"/>
</dbReference>
<dbReference type="KEGG" id="halz:E5139_07935"/>
<dbReference type="GeneID" id="42178857"/>
<accession>A0A4D6KBV0</accession>
<organism evidence="1 2">
    <name type="scientific">Halomicrobium mukohataei</name>
    <dbReference type="NCBI Taxonomy" id="57705"/>
    <lineage>
        <taxon>Archaea</taxon>
        <taxon>Methanobacteriati</taxon>
        <taxon>Methanobacteriota</taxon>
        <taxon>Stenosarchaea group</taxon>
        <taxon>Halobacteria</taxon>
        <taxon>Halobacteriales</taxon>
        <taxon>Haloarculaceae</taxon>
        <taxon>Halomicrobium</taxon>
    </lineage>
</organism>
<dbReference type="AlphaFoldDB" id="A0A4D6KBV0"/>
<sequence>MASRRLLLKKVGLLSIVSLSGCINKIGGSTDGRNVPTVTQDCDASARPDGKYPSFPREITRNNVEGFVLKFEKAWVQAEINDSGDNFSGFDGWDSSVYQELDNGFFVTTRISADYSSGKNEEGGTDLGSEVFSAWYYINSDFAFRSQRDTDEPPNNGWQTVACA</sequence>
<protein>
    <submittedName>
        <fullName evidence="1">Uncharacterized protein</fullName>
    </submittedName>
</protein>
<reference evidence="1 2" key="1">
    <citation type="submission" date="2019-04" db="EMBL/GenBank/DDBJ databases">
        <title>Complete genome sequence of Arthrobacter sp. ZXY-2 associated with effective atrazine degradation and salt adaptation.</title>
        <authorList>
            <person name="Zhao X."/>
        </authorList>
    </citation>
    <scope>NUCLEOTIDE SEQUENCE [LARGE SCALE GENOMIC DNA]</scope>
    <source>
        <strain evidence="2">ZP60</strain>
    </source>
</reference>